<dbReference type="STRING" id="1802438.A2571_02005"/>
<dbReference type="AlphaFoldDB" id="A0A1G2QDE9"/>
<reference evidence="1 2" key="1">
    <citation type="journal article" date="2016" name="Nat. Commun.">
        <title>Thousands of microbial genomes shed light on interconnected biogeochemical processes in an aquifer system.</title>
        <authorList>
            <person name="Anantharaman K."/>
            <person name="Brown C.T."/>
            <person name="Hug L.A."/>
            <person name="Sharon I."/>
            <person name="Castelle C.J."/>
            <person name="Probst A.J."/>
            <person name="Thomas B.C."/>
            <person name="Singh A."/>
            <person name="Wilkins M.J."/>
            <person name="Karaoz U."/>
            <person name="Brodie E.L."/>
            <person name="Williams K.H."/>
            <person name="Hubbard S.S."/>
            <person name="Banfield J.F."/>
        </authorList>
    </citation>
    <scope>NUCLEOTIDE SEQUENCE [LARGE SCALE GENOMIC DNA]</scope>
</reference>
<dbReference type="Proteomes" id="UP000177043">
    <property type="component" value="Unassembled WGS sequence"/>
</dbReference>
<evidence type="ECO:0000313" key="2">
    <source>
        <dbReference type="Proteomes" id="UP000177043"/>
    </source>
</evidence>
<proteinExistence type="predicted"/>
<sequence>MIVVVVDKTGSESNASLLRRFSKRVKGVGHLQLARTIRYSTRTKSALKKKQDKLKRIAKFHTLQTLRKEGKIKDAFQR</sequence>
<dbReference type="EMBL" id="MHTJ01000003">
    <property type="protein sequence ID" value="OHA58527.1"/>
    <property type="molecule type" value="Genomic_DNA"/>
</dbReference>
<name>A0A1G2QDE9_9BACT</name>
<gene>
    <name evidence="1" type="ORF">A2571_02005</name>
</gene>
<evidence type="ECO:0008006" key="3">
    <source>
        <dbReference type="Google" id="ProtNLM"/>
    </source>
</evidence>
<comment type="caution">
    <text evidence="1">The sequence shown here is derived from an EMBL/GenBank/DDBJ whole genome shotgun (WGS) entry which is preliminary data.</text>
</comment>
<evidence type="ECO:0000313" key="1">
    <source>
        <dbReference type="EMBL" id="OHA58527.1"/>
    </source>
</evidence>
<accession>A0A1G2QDE9</accession>
<organism evidence="1 2">
    <name type="scientific">Candidatus Vogelbacteria bacterium RIFOXYD1_FULL_44_32</name>
    <dbReference type="NCBI Taxonomy" id="1802438"/>
    <lineage>
        <taxon>Bacteria</taxon>
        <taxon>Candidatus Vogeliibacteriota</taxon>
    </lineage>
</organism>
<protein>
    <recommendedName>
        <fullName evidence="3">30S ribosomal protein S21</fullName>
    </recommendedName>
</protein>